<proteinExistence type="predicted"/>
<dbReference type="Proteomes" id="UP000805649">
    <property type="component" value="Unassembled WGS sequence"/>
</dbReference>
<evidence type="ECO:0000313" key="2">
    <source>
        <dbReference type="Proteomes" id="UP000805649"/>
    </source>
</evidence>
<organism evidence="1 2">
    <name type="scientific">Colletotrichum truncatum</name>
    <name type="common">Anthracnose fungus</name>
    <name type="synonym">Colletotrichum capsici</name>
    <dbReference type="NCBI Taxonomy" id="5467"/>
    <lineage>
        <taxon>Eukaryota</taxon>
        <taxon>Fungi</taxon>
        <taxon>Dikarya</taxon>
        <taxon>Ascomycota</taxon>
        <taxon>Pezizomycotina</taxon>
        <taxon>Sordariomycetes</taxon>
        <taxon>Hypocreomycetidae</taxon>
        <taxon>Glomerellales</taxon>
        <taxon>Glomerellaceae</taxon>
        <taxon>Colletotrichum</taxon>
        <taxon>Colletotrichum truncatum species complex</taxon>
    </lineage>
</organism>
<keyword evidence="2" id="KW-1185">Reference proteome</keyword>
<comment type="caution">
    <text evidence="1">The sequence shown here is derived from an EMBL/GenBank/DDBJ whole genome shotgun (WGS) entry which is preliminary data.</text>
</comment>
<evidence type="ECO:0000313" key="1">
    <source>
        <dbReference type="EMBL" id="KAL0942701.1"/>
    </source>
</evidence>
<protein>
    <submittedName>
        <fullName evidence="1">Uncharacterized protein</fullName>
    </submittedName>
</protein>
<dbReference type="EMBL" id="VUJX02000001">
    <property type="protein sequence ID" value="KAL0942701.1"/>
    <property type="molecule type" value="Genomic_DNA"/>
</dbReference>
<reference evidence="1 2" key="1">
    <citation type="journal article" date="2020" name="Phytopathology">
        <title>Genome Sequence Resources of Colletotrichum truncatum, C. plurivorum, C. musicola, and C. sojae: Four Species Pathogenic to Soybean (Glycine max).</title>
        <authorList>
            <person name="Rogerio F."/>
            <person name="Boufleur T.R."/>
            <person name="Ciampi-Guillardi M."/>
            <person name="Sukno S.A."/>
            <person name="Thon M.R."/>
            <person name="Massola Junior N.S."/>
            <person name="Baroncelli R."/>
        </authorList>
    </citation>
    <scope>NUCLEOTIDE SEQUENCE [LARGE SCALE GENOMIC DNA]</scope>
    <source>
        <strain evidence="1 2">CMES1059</strain>
    </source>
</reference>
<sequence length="389" mass="40427">MVAISSIAILLEIISSAVAFNAVRFRAASPAQTLVPRHDEIGDWSAAPTTPPNPRFAAIAQKRENGGPTCGYYEFNSEPYDCYTNQACVTSGSYFACTGGSSPYTSCLDGFNSICSRSIEGLGTLCCNFNTDYPLCVTALKPVSFGNIATITGFRCGNNHAKGRKLLLETTGRSTSSTSKLTSSDQSSAVIASTVPSSSLPPESSSSPPSSPGPPVGAIVGGTIGGLAVIGLTAGAIAWMLIRNRRRADNNNNNIGPGAGGAPTMTQSYTHPTMPKNGAPIEVVVSPVPTSTHDAYKGPYQPAVRSTVDSVGRESYYQITSSPSTLTPVAETVYQQQAPAPAQGLDPAPSYHGTAENLSSRRVSEVPAINPAGAGNNASELPPQQYRQA</sequence>
<name>A0ACC3ZF18_COLTU</name>
<gene>
    <name evidence="1" type="ORF">CTRU02_200587</name>
</gene>
<accession>A0ACC3ZF18</accession>